<keyword evidence="9" id="KW-0862">Zinc</keyword>
<comment type="similarity">
    <text evidence="4">Belongs to the peptidase M20A family.</text>
</comment>
<dbReference type="InterPro" id="IPR002933">
    <property type="entry name" value="Peptidase_M20"/>
</dbReference>
<dbReference type="Proteomes" id="UP000823486">
    <property type="component" value="Unassembled WGS sequence"/>
</dbReference>
<dbReference type="InterPro" id="IPR011650">
    <property type="entry name" value="Peptidase_M20_dimer"/>
</dbReference>
<dbReference type="Gene3D" id="3.40.630.10">
    <property type="entry name" value="Zn peptidases"/>
    <property type="match status" value="1"/>
</dbReference>
<dbReference type="Gene3D" id="3.30.70.360">
    <property type="match status" value="1"/>
</dbReference>
<dbReference type="PROSITE" id="PS00758">
    <property type="entry name" value="ARGE_DAPE_CPG2_1"/>
    <property type="match status" value="1"/>
</dbReference>
<comment type="cofactor">
    <cofactor evidence="1">
        <name>Co(2+)</name>
        <dbReference type="ChEBI" id="CHEBI:48828"/>
    </cofactor>
</comment>
<keyword evidence="14" id="KW-1185">Reference proteome</keyword>
<dbReference type="EMBL" id="JAFBFI010000003">
    <property type="protein sequence ID" value="MBM7691737.1"/>
    <property type="molecule type" value="Genomic_DNA"/>
</dbReference>
<evidence type="ECO:0000256" key="6">
    <source>
        <dbReference type="ARBA" id="ARBA00016853"/>
    </source>
</evidence>
<dbReference type="PROSITE" id="PS00759">
    <property type="entry name" value="ARGE_DAPE_CPG2_2"/>
    <property type="match status" value="1"/>
</dbReference>
<comment type="catalytic activity">
    <reaction evidence="11">
        <text>N-succinyl-(2S,6S)-2,6-diaminopimelate + H2O = (2S,6S)-2,6-diaminopimelate + succinate</text>
        <dbReference type="Rhea" id="RHEA:22608"/>
        <dbReference type="ChEBI" id="CHEBI:15377"/>
        <dbReference type="ChEBI" id="CHEBI:30031"/>
        <dbReference type="ChEBI" id="CHEBI:57609"/>
        <dbReference type="ChEBI" id="CHEBI:58087"/>
        <dbReference type="EC" id="3.5.1.18"/>
    </reaction>
</comment>
<comment type="cofactor">
    <cofactor evidence="2">
        <name>Zn(2+)</name>
        <dbReference type="ChEBI" id="CHEBI:29105"/>
    </cofactor>
</comment>
<evidence type="ECO:0000256" key="5">
    <source>
        <dbReference type="ARBA" id="ARBA00011921"/>
    </source>
</evidence>
<dbReference type="Pfam" id="PF01546">
    <property type="entry name" value="Peptidase_M20"/>
    <property type="match status" value="1"/>
</dbReference>
<reference evidence="13 14" key="1">
    <citation type="submission" date="2021-01" db="EMBL/GenBank/DDBJ databases">
        <title>Genomic Encyclopedia of Type Strains, Phase IV (KMG-IV): sequencing the most valuable type-strain genomes for metagenomic binning, comparative biology and taxonomic classification.</title>
        <authorList>
            <person name="Goeker M."/>
        </authorList>
    </citation>
    <scope>NUCLEOTIDE SEQUENCE [LARGE SCALE GENOMIC DNA]</scope>
    <source>
        <strain evidence="13 14">DSM 105482</strain>
    </source>
</reference>
<sequence length="393" mass="43336">MAYGEWVDEKRVVEVLRDLVQIPSVNPDFTGGNGEREISDYIKQFFDRLHIPYIVQLVEKNRENVIGILEGASEKHLLLEAHMDTVQVKGMTIDPFDGKIADGRLFGRGSCDTKSSLAAMLSAVESIKKKEAIPPVSVHLAAVVDEETTYKGVSFLADDIFHGKLRYDTAIIGEPTNLDIIVAHKGVIRFCVEIQGQAAHTSSPEKGVNAIENMALVIQHLKKLIVHKRGQLNHPLAGGPTLSITMIEGGVAPNTVPDSCKITIDRRTIPGEDAQEVWEEIKYSLKTIENDNPCLKLIVYEPFVIDYSMESSPGDPFVTGLLKSVAKYKPNSRITGAPYCSDASKLTRVGVPAVVFGPGNINQAHTKDEWVDLQQVFDSTKILIDTIMEFKVD</sequence>
<gene>
    <name evidence="13" type="ORF">JOC77_001144</name>
</gene>
<evidence type="ECO:0000313" key="13">
    <source>
        <dbReference type="EMBL" id="MBM7691737.1"/>
    </source>
</evidence>
<keyword evidence="10" id="KW-0170">Cobalt</keyword>
<name>A0ABS2QF64_9BACI</name>
<evidence type="ECO:0000259" key="12">
    <source>
        <dbReference type="Pfam" id="PF07687"/>
    </source>
</evidence>
<dbReference type="GO" id="GO:0008777">
    <property type="term" value="F:acetylornithine deacetylase activity"/>
    <property type="evidence" value="ECO:0007669"/>
    <property type="project" value="UniProtKB-EC"/>
</dbReference>
<evidence type="ECO:0000256" key="1">
    <source>
        <dbReference type="ARBA" id="ARBA00001941"/>
    </source>
</evidence>
<keyword evidence="8 13" id="KW-0378">Hydrolase</keyword>
<feature type="domain" description="Peptidase M20 dimerisation" evidence="12">
    <location>
        <begin position="182"/>
        <end position="286"/>
    </location>
</feature>
<dbReference type="Pfam" id="PF07687">
    <property type="entry name" value="M20_dimer"/>
    <property type="match status" value="1"/>
</dbReference>
<comment type="caution">
    <text evidence="13">The sequence shown here is derived from an EMBL/GenBank/DDBJ whole genome shotgun (WGS) entry which is preliminary data.</text>
</comment>
<dbReference type="RefSeq" id="WP_204539816.1">
    <property type="nucleotide sequence ID" value="NZ_JAFBFI010000003.1"/>
</dbReference>
<evidence type="ECO:0000313" key="14">
    <source>
        <dbReference type="Proteomes" id="UP000823486"/>
    </source>
</evidence>
<evidence type="ECO:0000256" key="7">
    <source>
        <dbReference type="ARBA" id="ARBA00022723"/>
    </source>
</evidence>
<evidence type="ECO:0000256" key="4">
    <source>
        <dbReference type="ARBA" id="ARBA00006247"/>
    </source>
</evidence>
<dbReference type="CDD" id="cd03894">
    <property type="entry name" value="M20_ArgE"/>
    <property type="match status" value="1"/>
</dbReference>
<protein>
    <recommendedName>
        <fullName evidence="6">Probable succinyl-diaminopimelate desuccinylase</fullName>
        <ecNumber evidence="5">3.5.1.18</ecNumber>
    </recommendedName>
</protein>
<accession>A0ABS2QF64</accession>
<dbReference type="InterPro" id="IPR036264">
    <property type="entry name" value="Bact_exopeptidase_dim_dom"/>
</dbReference>
<dbReference type="PANTHER" id="PTHR43808">
    <property type="entry name" value="ACETYLORNITHINE DEACETYLASE"/>
    <property type="match status" value="1"/>
</dbReference>
<evidence type="ECO:0000256" key="11">
    <source>
        <dbReference type="ARBA" id="ARBA00051301"/>
    </source>
</evidence>
<dbReference type="EC" id="3.5.1.18" evidence="5"/>
<keyword evidence="7" id="KW-0479">Metal-binding</keyword>
<evidence type="ECO:0000256" key="2">
    <source>
        <dbReference type="ARBA" id="ARBA00001947"/>
    </source>
</evidence>
<proteinExistence type="inferred from homology"/>
<comment type="pathway">
    <text evidence="3">Amino-acid biosynthesis; L-lysine biosynthesis via DAP pathway; LL-2,6-diaminopimelate from (S)-tetrahydrodipicolinate (succinylase route): step 3/3.</text>
</comment>
<evidence type="ECO:0000256" key="8">
    <source>
        <dbReference type="ARBA" id="ARBA00022801"/>
    </source>
</evidence>
<evidence type="ECO:0000256" key="10">
    <source>
        <dbReference type="ARBA" id="ARBA00023285"/>
    </source>
</evidence>
<dbReference type="SUPFAM" id="SSF55031">
    <property type="entry name" value="Bacterial exopeptidase dimerisation domain"/>
    <property type="match status" value="1"/>
</dbReference>
<dbReference type="NCBIfam" id="TIGR01910">
    <property type="entry name" value="DapE-ArgE"/>
    <property type="match status" value="1"/>
</dbReference>
<evidence type="ECO:0000256" key="9">
    <source>
        <dbReference type="ARBA" id="ARBA00022833"/>
    </source>
</evidence>
<dbReference type="InterPro" id="IPR050072">
    <property type="entry name" value="Peptidase_M20A"/>
</dbReference>
<dbReference type="InterPro" id="IPR001261">
    <property type="entry name" value="ArgE/DapE_CS"/>
</dbReference>
<dbReference type="InterPro" id="IPR010182">
    <property type="entry name" value="ArgE/DapE"/>
</dbReference>
<dbReference type="SUPFAM" id="SSF53187">
    <property type="entry name" value="Zn-dependent exopeptidases"/>
    <property type="match status" value="1"/>
</dbReference>
<organism evidence="13 14">
    <name type="scientific">Peribacillus deserti</name>
    <dbReference type="NCBI Taxonomy" id="673318"/>
    <lineage>
        <taxon>Bacteria</taxon>
        <taxon>Bacillati</taxon>
        <taxon>Bacillota</taxon>
        <taxon>Bacilli</taxon>
        <taxon>Bacillales</taxon>
        <taxon>Bacillaceae</taxon>
        <taxon>Peribacillus</taxon>
    </lineage>
</organism>
<evidence type="ECO:0000256" key="3">
    <source>
        <dbReference type="ARBA" id="ARBA00005130"/>
    </source>
</evidence>